<dbReference type="InterPro" id="IPR009594">
    <property type="entry name" value="Tscrpt_reg_HTH_AraC_N"/>
</dbReference>
<reference evidence="5 6" key="1">
    <citation type="journal article" date="2018" name="Sci. Rep.">
        <title>Rhizobium tumorigenes sp. nov., a novel plant tumorigenic bacterium isolated from cane gall tumors on thornless blackberry.</title>
        <authorList>
            <person name="Kuzmanovi N."/>
            <person name="Smalla K."/>
            <person name="Gronow S."/>
            <person name="PuBawska J."/>
        </authorList>
    </citation>
    <scope>NUCLEOTIDE SEQUENCE [LARGE SCALE GENOMIC DNA]</scope>
    <source>
        <strain evidence="5 6">1078</strain>
    </source>
</reference>
<dbReference type="InterPro" id="IPR009057">
    <property type="entry name" value="Homeodomain-like_sf"/>
</dbReference>
<dbReference type="PROSITE" id="PS01124">
    <property type="entry name" value="HTH_ARAC_FAMILY_2"/>
    <property type="match status" value="1"/>
</dbReference>
<dbReference type="InterPro" id="IPR018060">
    <property type="entry name" value="HTH_AraC"/>
</dbReference>
<accession>A0AAF1KQU0</accession>
<evidence type="ECO:0000256" key="1">
    <source>
        <dbReference type="ARBA" id="ARBA00023015"/>
    </source>
</evidence>
<dbReference type="KEGG" id="rtu:PR017_02260"/>
<dbReference type="GO" id="GO:0003700">
    <property type="term" value="F:DNA-binding transcription factor activity"/>
    <property type="evidence" value="ECO:0007669"/>
    <property type="project" value="InterPro"/>
</dbReference>
<protein>
    <submittedName>
        <fullName evidence="5">AraC family transcriptional regulator</fullName>
    </submittedName>
</protein>
<proteinExistence type="predicted"/>
<dbReference type="AlphaFoldDB" id="A0AAF1KQU0"/>
<dbReference type="SUPFAM" id="SSF46689">
    <property type="entry name" value="Homeodomain-like"/>
    <property type="match status" value="2"/>
</dbReference>
<dbReference type="Pfam" id="PF06719">
    <property type="entry name" value="AraC_N"/>
    <property type="match status" value="1"/>
</dbReference>
<dbReference type="PANTHER" id="PTHR43436:SF1">
    <property type="entry name" value="TRANSCRIPTIONAL REGULATORY PROTEIN"/>
    <property type="match status" value="1"/>
</dbReference>
<feature type="region of interest" description="Disordered" evidence="3">
    <location>
        <begin position="268"/>
        <end position="296"/>
    </location>
</feature>
<dbReference type="Proteomes" id="UP000249499">
    <property type="component" value="Chromosome"/>
</dbReference>
<reference evidence="6" key="2">
    <citation type="journal article" date="2023" name="MicrobiologyOpen">
        <title>Genomics of the tumorigenes clade of the family Rhizobiaceae and description of Rhizobium rhododendri sp. nov.</title>
        <authorList>
            <person name="Kuzmanovic N."/>
            <person name="diCenzo G.C."/>
            <person name="Bunk B."/>
            <person name="Sproeer C."/>
            <person name="Fruehling A."/>
            <person name="Neumann-Schaal M."/>
            <person name="Overmann J."/>
            <person name="Smalla K."/>
        </authorList>
    </citation>
    <scope>NUCLEOTIDE SEQUENCE [LARGE SCALE GENOMIC DNA]</scope>
    <source>
        <strain evidence="6">1078</strain>
    </source>
</reference>
<sequence>MESIAELAGLIDRHAPEDGSYDTAIPRVGLIRSSAETKPVHTLYRPSCCIVAQGRKRAVIGEISLVYDAAHYLVVGIDLPVIGAVIEASACEPYLCFKLEFDAIILTEMVSMTPARADSVTAARLSATTPKLIDAAARMLMLLDEPEEAAALAPLVEREILYRLLSGPQGAMLRQIANGESRLNQIGRAIDYICRNFQAPFAIQDLANIAGMSPSSFYEHFRTTTEMSPLQFRTQIRLQEARRLMMIEGLTAAEAGFRVGYDSPSQFSRDYRRTHRETPRRDVARMRGTATPAAPN</sequence>
<evidence type="ECO:0000259" key="4">
    <source>
        <dbReference type="PROSITE" id="PS01124"/>
    </source>
</evidence>
<feature type="compositionally biased region" description="Basic and acidic residues" evidence="3">
    <location>
        <begin position="276"/>
        <end position="285"/>
    </location>
</feature>
<dbReference type="Gene3D" id="1.10.10.60">
    <property type="entry name" value="Homeodomain-like"/>
    <property type="match status" value="1"/>
</dbReference>
<evidence type="ECO:0000256" key="2">
    <source>
        <dbReference type="ARBA" id="ARBA00023163"/>
    </source>
</evidence>
<dbReference type="GO" id="GO:0043565">
    <property type="term" value="F:sequence-specific DNA binding"/>
    <property type="evidence" value="ECO:0007669"/>
    <property type="project" value="InterPro"/>
</dbReference>
<organism evidence="5 6">
    <name type="scientific">Rhizobium tumorigenes</name>
    <dbReference type="NCBI Taxonomy" id="2041385"/>
    <lineage>
        <taxon>Bacteria</taxon>
        <taxon>Pseudomonadati</taxon>
        <taxon>Pseudomonadota</taxon>
        <taxon>Alphaproteobacteria</taxon>
        <taxon>Hyphomicrobiales</taxon>
        <taxon>Rhizobiaceae</taxon>
        <taxon>Rhizobium/Agrobacterium group</taxon>
        <taxon>Rhizobium</taxon>
    </lineage>
</organism>
<dbReference type="Pfam" id="PF12833">
    <property type="entry name" value="HTH_18"/>
    <property type="match status" value="1"/>
</dbReference>
<keyword evidence="2" id="KW-0804">Transcription</keyword>
<dbReference type="EMBL" id="CP117255">
    <property type="protein sequence ID" value="WFR95997.1"/>
    <property type="molecule type" value="Genomic_DNA"/>
</dbReference>
<gene>
    <name evidence="5" type="ORF">PR017_02260</name>
</gene>
<evidence type="ECO:0000256" key="3">
    <source>
        <dbReference type="SAM" id="MobiDB-lite"/>
    </source>
</evidence>
<keyword evidence="6" id="KW-1185">Reference proteome</keyword>
<feature type="domain" description="HTH araC/xylS-type" evidence="4">
    <location>
        <begin position="187"/>
        <end position="285"/>
    </location>
</feature>
<evidence type="ECO:0000313" key="5">
    <source>
        <dbReference type="EMBL" id="WFR95997.1"/>
    </source>
</evidence>
<evidence type="ECO:0000313" key="6">
    <source>
        <dbReference type="Proteomes" id="UP000249499"/>
    </source>
</evidence>
<keyword evidence="1" id="KW-0805">Transcription regulation</keyword>
<name>A0AAF1KQU0_9HYPH</name>
<dbReference type="RefSeq" id="WP_111217725.1">
    <property type="nucleotide sequence ID" value="NZ_CP117255.1"/>
</dbReference>
<dbReference type="PANTHER" id="PTHR43436">
    <property type="entry name" value="ARAC-FAMILY TRANSCRIPTIONAL REGULATOR"/>
    <property type="match status" value="1"/>
</dbReference>
<dbReference type="SMART" id="SM00342">
    <property type="entry name" value="HTH_ARAC"/>
    <property type="match status" value="1"/>
</dbReference>